<feature type="compositionally biased region" description="Basic and acidic residues" evidence="2">
    <location>
        <begin position="25"/>
        <end position="38"/>
    </location>
</feature>
<comment type="caution">
    <text evidence="4">The sequence shown here is derived from an EMBL/GenBank/DDBJ whole genome shotgun (WGS) entry which is preliminary data.</text>
</comment>
<feature type="region of interest" description="Disordered" evidence="2">
    <location>
        <begin position="367"/>
        <end position="455"/>
    </location>
</feature>
<feature type="compositionally biased region" description="Polar residues" evidence="2">
    <location>
        <begin position="414"/>
        <end position="450"/>
    </location>
</feature>
<evidence type="ECO:0000256" key="2">
    <source>
        <dbReference type="SAM" id="MobiDB-lite"/>
    </source>
</evidence>
<sequence>MPFASASMAKRSEELGFSLMNTDSANHDRIPGDRHHNDTTAPLPVGSPSPFPHWNLNEVSRCYSNQPAGGNSMIDSSQFKSYQNSQMDHNYSHRGEECNSLPYRPDSRFPCPEGYIGWPHQYNRHDNVTIPADVRSAAFNLNNFEKPVSSETCVPLRYCLASRPQMVNPNGTAMRANIGQPPLDMNVGMTLCNPNQGGAGPLLAIGKFDERFMTIGSGTGSNNIESKSSAVMPKLNVTGNSERAFFPPINTYHNQLGSRSSLNPGLDMNGALSAFQNDTQMISDLAHAGNYEALFDSRPGLRLGPSYAFQRPAAGDQNHYLGQVNRDLGCVKDIGMEFTDVGHKNGLERCMDLNSLPIVGSQTMPFESRQSRANGQLVSSSSGMVTDKLPTELLPKNNDTFSSQFSGSPLAVATRSTRGQDPSSNHGQSQAVGSIQQSNSALRPHSTSGVPTGKGYMAAQVSRPSIMSSLKRAASQPLSSTVQNQHRKTLPTQFIHPSIPTYTRLAPSVPNTPQAISALVCPVQSLTPQATHSVAPPSFPTTWTKSALPAPNTTQAIPPSAHTPPFFLPNDKRISSFHLPSSHTSPRTNQLNRHLITQAMTCHRFKAPIMPSSPSIASKNIKDQTPEPIGYKCFLCKRDLSYAPEGPISQPPVLPPSAVLPCGHTFHDDCLERITPDDQSNDPPCIPCALRE</sequence>
<keyword evidence="5" id="KW-1185">Reference proteome</keyword>
<evidence type="ECO:0000313" key="5">
    <source>
        <dbReference type="Proteomes" id="UP000257109"/>
    </source>
</evidence>
<feature type="compositionally biased region" description="Polar residues" evidence="2">
    <location>
        <begin position="371"/>
        <end position="384"/>
    </location>
</feature>
<dbReference type="PROSITE" id="PS50089">
    <property type="entry name" value="ZF_RING_2"/>
    <property type="match status" value="1"/>
</dbReference>
<dbReference type="EMBL" id="QJKJ01010224">
    <property type="protein sequence ID" value="RDX74295.1"/>
    <property type="molecule type" value="Genomic_DNA"/>
</dbReference>
<feature type="domain" description="RING-type" evidence="3">
    <location>
        <begin position="633"/>
        <end position="688"/>
    </location>
</feature>
<evidence type="ECO:0000313" key="4">
    <source>
        <dbReference type="EMBL" id="RDX74295.1"/>
    </source>
</evidence>
<name>A0A371F7N9_MUCPR</name>
<proteinExistence type="predicted"/>
<evidence type="ECO:0000259" key="3">
    <source>
        <dbReference type="PROSITE" id="PS50089"/>
    </source>
</evidence>
<dbReference type="OrthoDB" id="1887047at2759"/>
<reference evidence="4" key="1">
    <citation type="submission" date="2018-05" db="EMBL/GenBank/DDBJ databases">
        <title>Draft genome of Mucuna pruriens seed.</title>
        <authorList>
            <person name="Nnadi N.E."/>
            <person name="Vos R."/>
            <person name="Hasami M.H."/>
            <person name="Devisetty U.K."/>
            <person name="Aguiy J.C."/>
        </authorList>
    </citation>
    <scope>NUCLEOTIDE SEQUENCE [LARGE SCALE GENOMIC DNA]</scope>
    <source>
        <strain evidence="4">JCA_2017</strain>
    </source>
</reference>
<organism evidence="4 5">
    <name type="scientific">Mucuna pruriens</name>
    <name type="common">Velvet bean</name>
    <name type="synonym">Dolichos pruriens</name>
    <dbReference type="NCBI Taxonomy" id="157652"/>
    <lineage>
        <taxon>Eukaryota</taxon>
        <taxon>Viridiplantae</taxon>
        <taxon>Streptophyta</taxon>
        <taxon>Embryophyta</taxon>
        <taxon>Tracheophyta</taxon>
        <taxon>Spermatophyta</taxon>
        <taxon>Magnoliopsida</taxon>
        <taxon>eudicotyledons</taxon>
        <taxon>Gunneridae</taxon>
        <taxon>Pentapetalae</taxon>
        <taxon>rosids</taxon>
        <taxon>fabids</taxon>
        <taxon>Fabales</taxon>
        <taxon>Fabaceae</taxon>
        <taxon>Papilionoideae</taxon>
        <taxon>50 kb inversion clade</taxon>
        <taxon>NPAAA clade</taxon>
        <taxon>indigoferoid/millettioid clade</taxon>
        <taxon>Phaseoleae</taxon>
        <taxon>Mucuna</taxon>
    </lineage>
</organism>
<dbReference type="Proteomes" id="UP000257109">
    <property type="component" value="Unassembled WGS sequence"/>
</dbReference>
<dbReference type="PANTHER" id="PTHR31150:SF19">
    <property type="entry name" value="RING-TYPE DOMAIN-CONTAINING PROTEIN"/>
    <property type="match status" value="1"/>
</dbReference>
<feature type="region of interest" description="Disordered" evidence="2">
    <location>
        <begin position="545"/>
        <end position="565"/>
    </location>
</feature>
<protein>
    <recommendedName>
        <fullName evidence="3">RING-type domain-containing protein</fullName>
    </recommendedName>
</protein>
<keyword evidence="1" id="KW-0479">Metal-binding</keyword>
<feature type="region of interest" description="Disordered" evidence="2">
    <location>
        <begin position="467"/>
        <end position="488"/>
    </location>
</feature>
<dbReference type="GO" id="GO:0008270">
    <property type="term" value="F:zinc ion binding"/>
    <property type="evidence" value="ECO:0007669"/>
    <property type="project" value="UniProtKB-KW"/>
</dbReference>
<keyword evidence="1" id="KW-0862">Zinc</keyword>
<keyword evidence="1" id="KW-0863">Zinc-finger</keyword>
<feature type="compositionally biased region" description="Polar residues" evidence="2">
    <location>
        <begin position="397"/>
        <end position="407"/>
    </location>
</feature>
<feature type="non-terminal residue" evidence="4">
    <location>
        <position position="1"/>
    </location>
</feature>
<accession>A0A371F7N9</accession>
<feature type="region of interest" description="Disordered" evidence="2">
    <location>
        <begin position="22"/>
        <end position="45"/>
    </location>
</feature>
<evidence type="ECO:0000256" key="1">
    <source>
        <dbReference type="PROSITE-ProRule" id="PRU00175"/>
    </source>
</evidence>
<dbReference type="SUPFAM" id="SSF57850">
    <property type="entry name" value="RING/U-box"/>
    <property type="match status" value="1"/>
</dbReference>
<dbReference type="AlphaFoldDB" id="A0A371F7N9"/>
<feature type="compositionally biased region" description="Polar residues" evidence="2">
    <location>
        <begin position="545"/>
        <end position="557"/>
    </location>
</feature>
<dbReference type="PANTHER" id="PTHR31150">
    <property type="entry name" value="EXPRESSED PROTEIN"/>
    <property type="match status" value="1"/>
</dbReference>
<dbReference type="InterPro" id="IPR001841">
    <property type="entry name" value="Znf_RING"/>
</dbReference>
<gene>
    <name evidence="4" type="ORF">CR513_45976</name>
</gene>